<name>A0ABQ1PMH1_9ENTE</name>
<proteinExistence type="predicted"/>
<evidence type="ECO:0000313" key="3">
    <source>
        <dbReference type="Proteomes" id="UP000630615"/>
    </source>
</evidence>
<dbReference type="Proteomes" id="UP000630615">
    <property type="component" value="Unassembled WGS sequence"/>
</dbReference>
<keyword evidence="1" id="KW-0472">Membrane</keyword>
<accession>A0ABQ1PMH1</accession>
<reference evidence="3" key="1">
    <citation type="journal article" date="2019" name="Int. J. Syst. Evol. Microbiol.">
        <title>The Global Catalogue of Microorganisms (GCM) 10K type strain sequencing project: providing services to taxonomists for standard genome sequencing and annotation.</title>
        <authorList>
            <consortium name="The Broad Institute Genomics Platform"/>
            <consortium name="The Broad Institute Genome Sequencing Center for Infectious Disease"/>
            <person name="Wu L."/>
            <person name="Ma J."/>
        </authorList>
    </citation>
    <scope>NUCLEOTIDE SEQUENCE [LARGE SCALE GENOMIC DNA]</scope>
    <source>
        <strain evidence="3">CGMCC 1.15942</strain>
    </source>
</reference>
<sequence length="1337" mass="148254">MKKGARKNKLVLSIGSIIFLMLISFLVYQGYWFIRDFGKNNYHLTVEEYIQPELKEQIGVLLEVEIKKPKKETIVLKSKLDQVISPESLEGLDIKGLKILSGENAASDGVKIEIEKSDKTRTFKLPIPIAQDSQDTIEIYREGRKIKSTKINYSLPKEKQEKSRNTALASKDTLYATTGAITKASSSYDMFHLPLMTQLQNFNPSKKKIVYNYQQLIDALKDSSIDAIEFGANISGTAELPKVNRSLRIDGKNFTFSSTATSNANRTFRLERTKTPQTFAFVNVKVDIRNSSGLIQSDNLLSNDNEWVVLIENVSNTYRGEIGSFINIPRASLVMKGVVNWVSGTRTDDVINATEILITDGAKVDLTGERTTIRLYPQNNSITTTFVAEKGSVLNIHSRKRQAIYANVEGSRNRVYFEARGQDTIINATSNGNETGAIGATISLCGSSDNSSDATKSLTQVTAGAKINVHSLGLTNNKQRAQPAMINQITNSNFHVDGEGSELNLISEGEGNNIGAVLRFRLVGGQTFLIKNKGKVSIDKKYGEASGVRLYGQNNQFLVQAGGNITINNQADKSNGGRPTNGGDLAGKQGVQFPVDGSGRTSVFALEGKGSEVYIKADLGPALWTQYGNLRFLIGKDTIFRAEGTTNSQTSGIVQSAGTASFEIDQPRFYDLRNNRSNGGQVFSSGSNSGTFEATKSYLSVWEIKNNVDLDKDPDAYWAPISYKLTGSHFERIVSTDYPNEFNTSTYKGANRYSRMSGNGSAPTVDELRVPTNADKKIYGHVSVKVGYGDEMRDAWENEVWVTVQVKRDGKIISEEVLPTKGINNNLPGVKQWDEDKARGGIFVMDRDEFLRTGDTVEVIGAHRGRKNQVGEASEEKETILVKPVTTVDVTPPQKLTVTKDPLAESSSKITNATKQIKGTIDLYDEQEEKIMDEVYLFPKINDQFVKESITKITSNGKQKGDSIVDWTINLPSYLTAGSQIEIYVKDHSDIGELQDKDKLLTHDKEPNDLWGNLMPTARGYESYKGYHDAVKTSKKDERFKPATLLTVEDIIPEGLLILPDSVKSSTKVKDSVTNQEIDITRVGSRLTYTGKIRSEDNLSNSRKVVQNVFAQIVIPEDLAEEELNFTFKKKKISDSEEKAVEINAAYDPGTRMLTTEADKVNLSIDDEILFSFSSIVTRIPEGSPSFSLSVKAQGRSPEEIPFVPGDFIPENQRVLSAEVTMVSPMPENTMPTDPDPIIEDGNAYVRLSVVNKRLTAYYRNVNKIIIKIDGDKYKTYTPQLATAEKSILLDIPIDQHRRNITAEYYYPDPNNAGNVVKKIASWNKDKWNDAVNDALD</sequence>
<dbReference type="Pfam" id="PF20585">
    <property type="entry name" value="Pectate_lyase_5"/>
    <property type="match status" value="1"/>
</dbReference>
<comment type="caution">
    <text evidence="2">The sequence shown here is derived from an EMBL/GenBank/DDBJ whole genome shotgun (WGS) entry which is preliminary data.</text>
</comment>
<evidence type="ECO:0000256" key="1">
    <source>
        <dbReference type="SAM" id="Phobius"/>
    </source>
</evidence>
<keyword evidence="1" id="KW-1133">Transmembrane helix</keyword>
<dbReference type="RefSeq" id="WP_088269609.1">
    <property type="nucleotide sequence ID" value="NZ_BMKI01000008.1"/>
</dbReference>
<dbReference type="InterPro" id="IPR046776">
    <property type="entry name" value="Pectate_lyase_5"/>
</dbReference>
<keyword evidence="3" id="KW-1185">Reference proteome</keyword>
<feature type="transmembrane region" description="Helical" evidence="1">
    <location>
        <begin position="12"/>
        <end position="34"/>
    </location>
</feature>
<gene>
    <name evidence="2" type="ORF">GCM10011573_31240</name>
</gene>
<evidence type="ECO:0000313" key="2">
    <source>
        <dbReference type="EMBL" id="GGC99416.1"/>
    </source>
</evidence>
<organism evidence="2 3">
    <name type="scientific">Enterococcus wangshanyuanii</name>
    <dbReference type="NCBI Taxonomy" id="2005703"/>
    <lineage>
        <taxon>Bacteria</taxon>
        <taxon>Bacillati</taxon>
        <taxon>Bacillota</taxon>
        <taxon>Bacilli</taxon>
        <taxon>Lactobacillales</taxon>
        <taxon>Enterococcaceae</taxon>
        <taxon>Enterococcus</taxon>
    </lineage>
</organism>
<dbReference type="EMBL" id="BMKI01000008">
    <property type="protein sequence ID" value="GGC99416.1"/>
    <property type="molecule type" value="Genomic_DNA"/>
</dbReference>
<protein>
    <submittedName>
        <fullName evidence="2">Uncharacterized protein</fullName>
    </submittedName>
</protein>
<keyword evidence="1" id="KW-0812">Transmembrane</keyword>